<organism evidence="1 2">
    <name type="scientific">Cylicostephanus goldi</name>
    <name type="common">Nematode worm</name>
    <dbReference type="NCBI Taxonomy" id="71465"/>
    <lineage>
        <taxon>Eukaryota</taxon>
        <taxon>Metazoa</taxon>
        <taxon>Ecdysozoa</taxon>
        <taxon>Nematoda</taxon>
        <taxon>Chromadorea</taxon>
        <taxon>Rhabditida</taxon>
        <taxon>Rhabditina</taxon>
        <taxon>Rhabditomorpha</taxon>
        <taxon>Strongyloidea</taxon>
        <taxon>Strongylidae</taxon>
        <taxon>Cylicostephanus</taxon>
    </lineage>
</organism>
<dbReference type="PANTHER" id="PTHR45985:SF11">
    <property type="entry name" value="EGF-LIKE DOMAIN-CONTAINING PROTEIN"/>
    <property type="match status" value="1"/>
</dbReference>
<accession>A0A3P7M987</accession>
<dbReference type="SUPFAM" id="SSF57184">
    <property type="entry name" value="Growth factor receptor domain"/>
    <property type="match status" value="1"/>
</dbReference>
<name>A0A3P7M987_CYLGO</name>
<dbReference type="InterPro" id="IPR052740">
    <property type="entry name" value="CE4"/>
</dbReference>
<dbReference type="InterPro" id="IPR009030">
    <property type="entry name" value="Growth_fac_rcpt_cys_sf"/>
</dbReference>
<evidence type="ECO:0000313" key="2">
    <source>
        <dbReference type="Proteomes" id="UP000271889"/>
    </source>
</evidence>
<protein>
    <recommendedName>
        <fullName evidence="3">EB domain-containing protein</fullName>
    </recommendedName>
</protein>
<evidence type="ECO:0008006" key="3">
    <source>
        <dbReference type="Google" id="ProtNLM"/>
    </source>
</evidence>
<dbReference type="OrthoDB" id="504708at2759"/>
<dbReference type="SUPFAM" id="SSF88713">
    <property type="entry name" value="Glycoside hydrolase/deacetylase"/>
    <property type="match status" value="1"/>
</dbReference>
<dbReference type="InterPro" id="IPR011330">
    <property type="entry name" value="Glyco_hydro/deAcase_b/a-brl"/>
</dbReference>
<dbReference type="EMBL" id="UYRV01104741">
    <property type="protein sequence ID" value="VDN19993.1"/>
    <property type="molecule type" value="Genomic_DNA"/>
</dbReference>
<dbReference type="GO" id="GO:0005975">
    <property type="term" value="P:carbohydrate metabolic process"/>
    <property type="evidence" value="ECO:0007669"/>
    <property type="project" value="InterPro"/>
</dbReference>
<gene>
    <name evidence="1" type="ORF">CGOC_LOCUS8715</name>
</gene>
<sequence>MHQVIRSINTISCTGPVYRQLKYGEHCEPLSGDTCTQGSTCIDNVCKCGPGYALSPNGWCEKFEFNVSCEIDRIRQFYVVPQWNIRLFKGGKVPQTFHENLAAHTPQTVATQPPVLIQTMPEIVQTTHETAATQAPTREMCTGGSICDNDSKICICAADHVIMDGVCRSKGLKQIIVLTGRKPPGGLPPSSIPQFVVLTFDDAVNGRTLPDYRELFETVKYSMLAYTPRCKKSEKVLISRNPNGCPVKGTFFISHEWTNYDGVQWLFQQGMELASNSISYVLVLDLEDFSFWPSVVCQHRSHTCALSRSKAPHTIDWSGTSLVRRWNGAGMDNSGCSLTESTLSSLFFRHVSLEEANANRWLNEMDGQRRIIAKFANAYEEEIVGMRAPQLALGGDEQFEMMARAGFVYDNSMSANPGVKGDPYWPQTLDHSVPWECYDANCPRSSFPGIWTIPLNQFYGTYLPQIDGFRRSSMIRAAVDLNTTVDQLTNMLFANFDRSYTASRAPYVLALNADLLQLNGKNTGMQALQRFLEEVLYRKDVYVVTLKQLVQWMKNPVPLSQITQSEAVKCAQGPLLHQYPAMSQKSCSKPNKCMYRTPGLSSQEHQFLTCSPCPEQYPWLDNPIGNITP</sequence>
<dbReference type="Gene3D" id="3.20.20.370">
    <property type="entry name" value="Glycoside hydrolase/deacetylase"/>
    <property type="match status" value="1"/>
</dbReference>
<evidence type="ECO:0000313" key="1">
    <source>
        <dbReference type="EMBL" id="VDN19993.1"/>
    </source>
</evidence>
<keyword evidence="2" id="KW-1185">Reference proteome</keyword>
<dbReference type="AlphaFoldDB" id="A0A3P7M987"/>
<dbReference type="PANTHER" id="PTHR45985">
    <property type="match status" value="1"/>
</dbReference>
<dbReference type="Proteomes" id="UP000271889">
    <property type="component" value="Unassembled WGS sequence"/>
</dbReference>
<proteinExistence type="predicted"/>
<reference evidence="1 2" key="1">
    <citation type="submission" date="2018-11" db="EMBL/GenBank/DDBJ databases">
        <authorList>
            <consortium name="Pathogen Informatics"/>
        </authorList>
    </citation>
    <scope>NUCLEOTIDE SEQUENCE [LARGE SCALE GENOMIC DNA]</scope>
</reference>